<dbReference type="InterPro" id="IPR053167">
    <property type="entry name" value="Spore_coat_component"/>
</dbReference>
<dbReference type="SMART" id="SM00972">
    <property type="entry name" value="SCPU"/>
    <property type="match status" value="2"/>
</dbReference>
<dbReference type="AlphaFoldDB" id="A0A0H5LRA7"/>
<sequence length="344" mass="35988">MTHGKINKSHSQPLGNIVTILNLLSRLLLAVGLLYGLLASSAWADSCTFTPAAVTLPPSSSVATNTTTVNAQGNTPMACSGLGVSLLSTYSLSAKISSTTNNLNLKNAAGDLIPYSIYRNGTFSPALGINGILDYSSANLLVIGLTGITANLPIYIRTGTNGAINVNISAGTYTDVINLAWTYNICKVAALGACVGGYWTGTGTGTDVSTVTVTLVVSKDCAINSAQDVNFGSFALVGQFNAISQNITLTCTKGSTFNTYVTTGNNPVTNWQQMKLTSSTATDYLQYQLYQGASGSTLWNSTSMQPGTGTGAQQQVPFHAVINPNQNQRTPGDYKDDVSLVLVY</sequence>
<accession>A0A0H5LRA7</accession>
<protein>
    <submittedName>
        <fullName evidence="2">Sigma-fimbriae tip adhesin</fullName>
    </submittedName>
</protein>
<proteinExistence type="predicted"/>
<dbReference type="PANTHER" id="PTHR37089">
    <property type="entry name" value="PROTEIN U-RELATED"/>
    <property type="match status" value="1"/>
</dbReference>
<dbReference type="RefSeq" id="WP_053008830.1">
    <property type="nucleotide sequence ID" value="NZ_CWJI01000001.1"/>
</dbReference>
<dbReference type="Pfam" id="PF05229">
    <property type="entry name" value="SCPU"/>
    <property type="match status" value="2"/>
</dbReference>
<gene>
    <name evidence="2" type="ORF">ERS008476_00517</name>
</gene>
<dbReference type="GO" id="GO:0009289">
    <property type="term" value="C:pilus"/>
    <property type="evidence" value="ECO:0007669"/>
    <property type="project" value="InterPro"/>
</dbReference>
<name>A0A0H5LRA7_YERIN</name>
<feature type="domain" description="Spore coat protein U/FanG" evidence="1">
    <location>
        <begin position="209"/>
        <end position="338"/>
    </location>
</feature>
<evidence type="ECO:0000313" key="2">
    <source>
        <dbReference type="EMBL" id="CRY53618.1"/>
    </source>
</evidence>
<dbReference type="InterPro" id="IPR008966">
    <property type="entry name" value="Adhesion_dom_sf"/>
</dbReference>
<dbReference type="PANTHER" id="PTHR37089:SF1">
    <property type="entry name" value="MEMBRANE PROTEIN"/>
    <property type="match status" value="1"/>
</dbReference>
<feature type="domain" description="Spore coat protein U/FanG" evidence="1">
    <location>
        <begin position="38"/>
        <end position="178"/>
    </location>
</feature>
<dbReference type="SUPFAM" id="SSF49401">
    <property type="entry name" value="Bacterial adhesins"/>
    <property type="match status" value="1"/>
</dbReference>
<organism evidence="2 3">
    <name type="scientific">Yersinia intermedia</name>
    <dbReference type="NCBI Taxonomy" id="631"/>
    <lineage>
        <taxon>Bacteria</taxon>
        <taxon>Pseudomonadati</taxon>
        <taxon>Pseudomonadota</taxon>
        <taxon>Gammaproteobacteria</taxon>
        <taxon>Enterobacterales</taxon>
        <taxon>Yersiniaceae</taxon>
        <taxon>Yersinia</taxon>
    </lineage>
</organism>
<evidence type="ECO:0000313" key="3">
    <source>
        <dbReference type="Proteomes" id="UP000043316"/>
    </source>
</evidence>
<dbReference type="InterPro" id="IPR036937">
    <property type="entry name" value="Adhesion_dom_fimbrial_sf"/>
</dbReference>
<reference evidence="3" key="1">
    <citation type="submission" date="2015-03" db="EMBL/GenBank/DDBJ databases">
        <authorList>
            <consortium name="Pathogen Informatics"/>
        </authorList>
    </citation>
    <scope>NUCLEOTIDE SEQUENCE [LARGE SCALE GENOMIC DNA]</scope>
    <source>
        <strain evidence="3">R148</strain>
    </source>
</reference>
<dbReference type="Gene3D" id="2.60.40.1090">
    <property type="entry name" value="Fimbrial-type adhesion domain"/>
    <property type="match status" value="1"/>
</dbReference>
<evidence type="ECO:0000259" key="1">
    <source>
        <dbReference type="Pfam" id="PF05229"/>
    </source>
</evidence>
<dbReference type="EMBL" id="CWJI01000001">
    <property type="protein sequence ID" value="CRY53618.1"/>
    <property type="molecule type" value="Genomic_DNA"/>
</dbReference>
<dbReference type="GO" id="GO:0007155">
    <property type="term" value="P:cell adhesion"/>
    <property type="evidence" value="ECO:0007669"/>
    <property type="project" value="InterPro"/>
</dbReference>
<dbReference type="InterPro" id="IPR007893">
    <property type="entry name" value="Spore_coat_U/FanG"/>
</dbReference>
<dbReference type="Proteomes" id="UP000043316">
    <property type="component" value="Unassembled WGS sequence"/>
</dbReference>